<evidence type="ECO:0000313" key="3">
    <source>
        <dbReference type="EMBL" id="APZ52687.1"/>
    </source>
</evidence>
<reference evidence="3 4" key="1">
    <citation type="submission" date="2016-04" db="EMBL/GenBank/DDBJ databases">
        <title>Deep-sea bacteria in the southern Pacific.</title>
        <authorList>
            <person name="Tang K."/>
        </authorList>
    </citation>
    <scope>NUCLEOTIDE SEQUENCE [LARGE SCALE GENOMIC DNA]</scope>
    <source>
        <strain evidence="3 4">JLT2014</strain>
    </source>
</reference>
<dbReference type="GO" id="GO:0016829">
    <property type="term" value="F:lyase activity"/>
    <property type="evidence" value="ECO:0007669"/>
    <property type="project" value="UniProtKB-KW"/>
</dbReference>
<proteinExistence type="predicted"/>
<dbReference type="SUPFAM" id="SSF53800">
    <property type="entry name" value="Chelatase"/>
    <property type="match status" value="1"/>
</dbReference>
<dbReference type="PANTHER" id="PTHR33542">
    <property type="entry name" value="SIROHYDROCHLORIN FERROCHELATASE, CHLOROPLASTIC"/>
    <property type="match status" value="1"/>
</dbReference>
<keyword evidence="1" id="KW-0479">Metal-binding</keyword>
<accession>A0A1P8UTI3</accession>
<name>A0A1P8UTI3_9RHOB</name>
<dbReference type="GO" id="GO:0046872">
    <property type="term" value="F:metal ion binding"/>
    <property type="evidence" value="ECO:0007669"/>
    <property type="project" value="UniProtKB-KW"/>
</dbReference>
<dbReference type="InterPro" id="IPR002762">
    <property type="entry name" value="CbiX-like"/>
</dbReference>
<evidence type="ECO:0000256" key="2">
    <source>
        <dbReference type="ARBA" id="ARBA00023239"/>
    </source>
</evidence>
<dbReference type="EMBL" id="CP015093">
    <property type="protein sequence ID" value="APZ52687.1"/>
    <property type="molecule type" value="Genomic_DNA"/>
</dbReference>
<organism evidence="3 4">
    <name type="scientific">Salipiger abyssi</name>
    <dbReference type="NCBI Taxonomy" id="1250539"/>
    <lineage>
        <taxon>Bacteria</taxon>
        <taxon>Pseudomonadati</taxon>
        <taxon>Pseudomonadota</taxon>
        <taxon>Alphaproteobacteria</taxon>
        <taxon>Rhodobacterales</taxon>
        <taxon>Roseobacteraceae</taxon>
        <taxon>Salipiger</taxon>
    </lineage>
</organism>
<keyword evidence="2" id="KW-0456">Lyase</keyword>
<evidence type="ECO:0000256" key="1">
    <source>
        <dbReference type="ARBA" id="ARBA00022723"/>
    </source>
</evidence>
<evidence type="ECO:0000313" key="4">
    <source>
        <dbReference type="Proteomes" id="UP000187059"/>
    </source>
</evidence>
<sequence length="242" mass="25784">MTHSSEFSHSALIVAHGSPSDPESQEAALRALAARVGARMTDWRVQGATLAAKGRLEAAIAELGKPLIYPFFMARGWFTGQVLAKKARAMGLRMLDPFGVEPDLVTCAQRELQAMLAMRSWRAEDTALVVAAHGSAVSRTSADSAYAFTRALHSRLGFVTTRTGFIEEPPFLKDVAQGLGQAICLPYFAQESGHMAHDVPVALAAAGFEGPVLPPFISWADTPALIADSIARQSAEADLPAP</sequence>
<gene>
    <name evidence="3" type="ORF">Ga0080574_TMP2353</name>
</gene>
<dbReference type="Pfam" id="PF01903">
    <property type="entry name" value="CbiX"/>
    <property type="match status" value="1"/>
</dbReference>
<dbReference type="STRING" id="1250539.Ga0080574_TMP2353"/>
<dbReference type="Gene3D" id="3.40.50.1400">
    <property type="match status" value="2"/>
</dbReference>
<dbReference type="PANTHER" id="PTHR33542:SF3">
    <property type="entry name" value="SIROHYDROCHLORIN FERROCHELATASE, CHLOROPLASTIC"/>
    <property type="match status" value="1"/>
</dbReference>
<dbReference type="InterPro" id="IPR050963">
    <property type="entry name" value="Sirohydro_Cobaltochel/CbiX"/>
</dbReference>
<keyword evidence="4" id="KW-1185">Reference proteome</keyword>
<protein>
    <submittedName>
        <fullName evidence="3">CbiX protein</fullName>
    </submittedName>
</protein>
<dbReference type="Proteomes" id="UP000187059">
    <property type="component" value="Chromosome"/>
</dbReference>
<dbReference type="KEGG" id="paby:Ga0080574_TMP2353"/>
<dbReference type="AlphaFoldDB" id="A0A1P8UTI3"/>
<dbReference type="RefSeq" id="WP_076699252.1">
    <property type="nucleotide sequence ID" value="NZ_CP015093.1"/>
</dbReference>